<dbReference type="Proteomes" id="UP000326757">
    <property type="component" value="Unassembled WGS sequence"/>
</dbReference>
<keyword evidence="4" id="KW-0183">Conidiation</keyword>
<feature type="domain" description="HTH APSES-type" evidence="7">
    <location>
        <begin position="126"/>
        <end position="237"/>
    </location>
</feature>
<dbReference type="EMBL" id="VIGI01000007">
    <property type="protein sequence ID" value="KAB8297885.1"/>
    <property type="molecule type" value="Genomic_DNA"/>
</dbReference>
<protein>
    <recommendedName>
        <fullName evidence="7">HTH APSES-type domain-containing protein</fullName>
    </recommendedName>
</protein>
<feature type="compositionally biased region" description="Acidic residues" evidence="5">
    <location>
        <begin position="484"/>
        <end position="496"/>
    </location>
</feature>
<reference evidence="8 9" key="1">
    <citation type="submission" date="2019-06" db="EMBL/GenBank/DDBJ databases">
        <title>Genome Sequence of the Brown Rot Fungal Pathogen Monilinia laxa.</title>
        <authorList>
            <person name="De Miccolis Angelini R.M."/>
            <person name="Landi L."/>
            <person name="Abate D."/>
            <person name="Pollastro S."/>
            <person name="Romanazzi G."/>
            <person name="Faretra F."/>
        </authorList>
    </citation>
    <scope>NUCLEOTIDE SEQUENCE [LARGE SCALE GENOMIC DNA]</scope>
    <source>
        <strain evidence="8 9">Mlax316</strain>
    </source>
</reference>
<dbReference type="GO" id="GO:0070197">
    <property type="term" value="P:meiotic attachment of telomere to nuclear envelope"/>
    <property type="evidence" value="ECO:0007669"/>
    <property type="project" value="InterPro"/>
</dbReference>
<keyword evidence="6" id="KW-1133">Transmembrane helix</keyword>
<organism evidence="8 9">
    <name type="scientific">Monilinia laxa</name>
    <name type="common">Brown rot fungus</name>
    <name type="synonym">Sclerotinia laxa</name>
    <dbReference type="NCBI Taxonomy" id="61186"/>
    <lineage>
        <taxon>Eukaryota</taxon>
        <taxon>Fungi</taxon>
        <taxon>Dikarya</taxon>
        <taxon>Ascomycota</taxon>
        <taxon>Pezizomycotina</taxon>
        <taxon>Leotiomycetes</taxon>
        <taxon>Helotiales</taxon>
        <taxon>Sclerotiniaceae</taxon>
        <taxon>Monilinia</taxon>
    </lineage>
</organism>
<dbReference type="InterPro" id="IPR018004">
    <property type="entry name" value="KilA/APSES_HTH"/>
</dbReference>
<keyword evidence="2" id="KW-0677">Repeat</keyword>
<dbReference type="SMART" id="SM01252">
    <property type="entry name" value="KilA-N"/>
    <property type="match status" value="1"/>
</dbReference>
<feature type="region of interest" description="Disordered" evidence="5">
    <location>
        <begin position="260"/>
        <end position="308"/>
    </location>
</feature>
<dbReference type="AlphaFoldDB" id="A0A5N6K5L4"/>
<dbReference type="PANTHER" id="PTHR38044:SF1">
    <property type="entry name" value="BOUQUET FORMATION PROTEIN 4"/>
    <property type="match status" value="1"/>
</dbReference>
<dbReference type="GO" id="GO:0003677">
    <property type="term" value="F:DNA binding"/>
    <property type="evidence" value="ECO:0007669"/>
    <property type="project" value="InterPro"/>
</dbReference>
<feature type="compositionally biased region" description="Acidic residues" evidence="5">
    <location>
        <begin position="395"/>
        <end position="407"/>
    </location>
</feature>
<dbReference type="SUPFAM" id="SSF54616">
    <property type="entry name" value="DNA-binding domain of Mlu1-box binding protein MBP1"/>
    <property type="match status" value="1"/>
</dbReference>
<evidence type="ECO:0000256" key="6">
    <source>
        <dbReference type="SAM" id="Phobius"/>
    </source>
</evidence>
<dbReference type="PANTHER" id="PTHR38044">
    <property type="entry name" value="BOUQUET FORMATION PROTEIN 4"/>
    <property type="match status" value="1"/>
</dbReference>
<dbReference type="PROSITE" id="PS51299">
    <property type="entry name" value="HTH_APSES"/>
    <property type="match status" value="1"/>
</dbReference>
<keyword evidence="6" id="KW-0812">Transmembrane</keyword>
<dbReference type="FunFam" id="3.10.260.10:FF:000002">
    <property type="entry name" value="APSES transcription factor, putative"/>
    <property type="match status" value="1"/>
</dbReference>
<dbReference type="Pfam" id="PF04886">
    <property type="entry name" value="PT"/>
    <property type="match status" value="1"/>
</dbReference>
<evidence type="ECO:0000259" key="7">
    <source>
        <dbReference type="PROSITE" id="PS51299"/>
    </source>
</evidence>
<evidence type="ECO:0000256" key="2">
    <source>
        <dbReference type="ARBA" id="ARBA00022737"/>
    </source>
</evidence>
<evidence type="ECO:0000256" key="5">
    <source>
        <dbReference type="SAM" id="MobiDB-lite"/>
    </source>
</evidence>
<evidence type="ECO:0000256" key="1">
    <source>
        <dbReference type="ARBA" id="ARBA00022729"/>
    </source>
</evidence>
<keyword evidence="9" id="KW-1185">Reference proteome</keyword>
<proteinExistence type="predicted"/>
<evidence type="ECO:0000256" key="3">
    <source>
        <dbReference type="ARBA" id="ARBA00022969"/>
    </source>
</evidence>
<dbReference type="GO" id="GO:0044820">
    <property type="term" value="P:mitotic telomere tethering at nuclear periphery"/>
    <property type="evidence" value="ECO:0007669"/>
    <property type="project" value="TreeGrafter"/>
</dbReference>
<gene>
    <name evidence="8" type="ORF">EYC80_001673</name>
</gene>
<feature type="region of interest" description="Disordered" evidence="5">
    <location>
        <begin position="473"/>
        <end position="498"/>
    </location>
</feature>
<dbReference type="GO" id="GO:1990862">
    <property type="term" value="C:nuclear membrane complex Bqt3-Bqt4"/>
    <property type="evidence" value="ECO:0007669"/>
    <property type="project" value="InterPro"/>
</dbReference>
<evidence type="ECO:0000313" key="8">
    <source>
        <dbReference type="EMBL" id="KAB8297885.1"/>
    </source>
</evidence>
<feature type="compositionally biased region" description="Basic and acidic residues" evidence="5">
    <location>
        <begin position="348"/>
        <end position="394"/>
    </location>
</feature>
<name>A0A5N6K5L4_MONLA</name>
<evidence type="ECO:0000256" key="4">
    <source>
        <dbReference type="ARBA" id="ARBA00023321"/>
    </source>
</evidence>
<dbReference type="OrthoDB" id="5346159at2759"/>
<dbReference type="InterPro" id="IPR037548">
    <property type="entry name" value="Bqt4"/>
</dbReference>
<dbReference type="Gene3D" id="3.10.260.10">
    <property type="entry name" value="Transcription regulator HTH, APSES-type DNA-binding domain"/>
    <property type="match status" value="1"/>
</dbReference>
<feature type="transmembrane region" description="Helical" evidence="6">
    <location>
        <begin position="518"/>
        <end position="536"/>
    </location>
</feature>
<sequence length="539" mass="59652">MCHQGSHNTDTKASSYTYSHSPLLPSIHAQYLHQEGPRWVLIVLSVLYNYRLYDILTESEPIIIAMPTSRHLPAKVNPLMTEEIPPYETLVARRRLGQTDLAVKTGQLNTSSSTRAKNLGTFDYAHLRAPLPKGIHSGIFKPSPPSYFLMRRSNDGFISATGMFKATFPYSETAEEEMERRYIKSLSTTSVDETAGNVWIPPHHALELAEEYQILPWIKALLDNAPIEVNPTKDQTPKSILPPPKFDFKDFAPIPAPKLQLDEAPQIPPPETVPATSARVGRPRRSASPSKYATSSPRKIARARKTSARLASLEPVAAATNNVLEKVQENGVLETEKKVESTESTESDPTKEPVKEPTEELTKEPSEEPIKEPAEEPTKEPTEEPTKEPAKEPVEEPIEEESSEDASEPAVKVKVDTNVEVNGDVETTHTHVQVEMPAGFPDLPLPEDTEAMIAKAKEMVEAAVKQDAAIPTRPKQVKRKAEEFEADLEEEEEESLEAPAKKVKVAADLKKERVKTRALIGLSATLAIGAMIPYVFGAF</sequence>
<feature type="compositionally biased region" description="Polar residues" evidence="5">
    <location>
        <begin position="287"/>
        <end position="297"/>
    </location>
</feature>
<dbReference type="InterPro" id="IPR006970">
    <property type="entry name" value="PT"/>
</dbReference>
<keyword evidence="1" id="KW-0732">Signal</keyword>
<dbReference type="InterPro" id="IPR003163">
    <property type="entry name" value="Tscrpt_reg_HTH_APSES-type"/>
</dbReference>
<keyword evidence="3" id="KW-0749">Sporulation</keyword>
<accession>A0A5N6K5L4</accession>
<keyword evidence="6" id="KW-0472">Membrane</keyword>
<dbReference type="GO" id="GO:0030435">
    <property type="term" value="P:sporulation resulting in formation of a cellular spore"/>
    <property type="evidence" value="ECO:0007669"/>
    <property type="project" value="UniProtKB-KW"/>
</dbReference>
<feature type="region of interest" description="Disordered" evidence="5">
    <location>
        <begin position="334"/>
        <end position="412"/>
    </location>
</feature>
<dbReference type="InterPro" id="IPR036887">
    <property type="entry name" value="HTH_APSES_sf"/>
</dbReference>
<dbReference type="GO" id="GO:0048315">
    <property type="term" value="P:conidium formation"/>
    <property type="evidence" value="ECO:0007669"/>
    <property type="project" value="UniProtKB-KW"/>
</dbReference>
<comment type="caution">
    <text evidence="8">The sequence shown here is derived from an EMBL/GenBank/DDBJ whole genome shotgun (WGS) entry which is preliminary data.</text>
</comment>
<evidence type="ECO:0000313" key="9">
    <source>
        <dbReference type="Proteomes" id="UP000326757"/>
    </source>
</evidence>